<accession>A0ABT5JHY3</accession>
<name>A0ABT5JHY3_RHOTP</name>
<evidence type="ECO:0000313" key="8">
    <source>
        <dbReference type="Proteomes" id="UP001165652"/>
    </source>
</evidence>
<dbReference type="SUPFAM" id="SSF52518">
    <property type="entry name" value="Thiamin diphosphate-binding fold (THDP-binding)"/>
    <property type="match status" value="2"/>
</dbReference>
<dbReference type="InterPro" id="IPR012001">
    <property type="entry name" value="Thiamin_PyroP_enz_TPP-bd_dom"/>
</dbReference>
<dbReference type="Proteomes" id="UP001165652">
    <property type="component" value="Unassembled WGS sequence"/>
</dbReference>
<evidence type="ECO:0000313" key="7">
    <source>
        <dbReference type="EMBL" id="MDC7789206.1"/>
    </source>
</evidence>
<comment type="similarity">
    <text evidence="1 3">Belongs to the TPP enzyme family.</text>
</comment>
<keyword evidence="8" id="KW-1185">Reference proteome</keyword>
<comment type="caution">
    <text evidence="7">The sequence shown here is derived from an EMBL/GenBank/DDBJ whole genome shotgun (WGS) entry which is preliminary data.</text>
</comment>
<evidence type="ECO:0000256" key="2">
    <source>
        <dbReference type="ARBA" id="ARBA00023052"/>
    </source>
</evidence>
<dbReference type="SUPFAM" id="SSF52467">
    <property type="entry name" value="DHS-like NAD/FAD-binding domain"/>
    <property type="match status" value="1"/>
</dbReference>
<proteinExistence type="inferred from homology"/>
<dbReference type="InterPro" id="IPR000399">
    <property type="entry name" value="TPP-bd_CS"/>
</dbReference>
<sequence length="601" mass="63558">MAMSDTDARTAPAPPRARAIPAADTGRYAFLRQLQADGITHVFGNPGSSEENLLDALRAPEFTGLRYILALHEGPAVAIADAYARAAPAVQRGGDPRPWRRPALVQLHSYAGLANGLGMMYYARRGYTPMVVFAGEAGLRYEALDGQMAADLPAIARPFVKSDHAGPCAWRVVDPGSLLRLTRRAIKTAATPPCGPVFLTLPMDVLDQPCPEAVVPTRLVETRVAPDDATIAAAADLLRGGERPLILMGDGIAAADAQDELVAVAELLGAVAWGGNASEVNMPASHPLFGGFLGHMFGTASRPVTAAADVVLIVGTTVLPEVFPLTAGVFADGAKLVQIDLGVSEIGKNDGVDIGMLADPKLALGRLAAALRARTTEAERARARARTERHGAAKAAAQRQALAADAALPDTLPMRAPRFFAALAARLKALPEPAVIFDEALTHAPELLRHLPPDVPGTWFQTRCGMLGTGLPGAVGLKIAQPDRVVFGFAGDGGGISTVQALATAARHRVGAKFVLLNNRKYRILEYNLQAYRQELGLPPDDPFPESFDLAPQNLRFDLLAQGLGVSAVRVERPDQIAQALDRALADDEPFLIELMLDGAL</sequence>
<feature type="domain" description="Thiamine pyrophosphate enzyme N-terminal TPP-binding" evidence="6">
    <location>
        <begin position="25"/>
        <end position="143"/>
    </location>
</feature>
<gene>
    <name evidence="7" type="ORF">PQJ73_26295</name>
</gene>
<feature type="domain" description="Thiamine pyrophosphate enzyme TPP-binding" evidence="5">
    <location>
        <begin position="448"/>
        <end position="594"/>
    </location>
</feature>
<dbReference type="InterPro" id="IPR029035">
    <property type="entry name" value="DHS-like_NAD/FAD-binding_dom"/>
</dbReference>
<evidence type="ECO:0000259" key="4">
    <source>
        <dbReference type="Pfam" id="PF00205"/>
    </source>
</evidence>
<evidence type="ECO:0000259" key="5">
    <source>
        <dbReference type="Pfam" id="PF02775"/>
    </source>
</evidence>
<dbReference type="Gene3D" id="3.40.50.1220">
    <property type="entry name" value="TPP-binding domain"/>
    <property type="match status" value="1"/>
</dbReference>
<dbReference type="Pfam" id="PF02776">
    <property type="entry name" value="TPP_enzyme_N"/>
    <property type="match status" value="1"/>
</dbReference>
<protein>
    <submittedName>
        <fullName evidence="7">Thiamine pyrophosphate-binding protein</fullName>
    </submittedName>
</protein>
<organism evidence="7 8">
    <name type="scientific">Rhodoplanes tepidamans</name>
    <name type="common">Rhodoplanes cryptolactis</name>
    <dbReference type="NCBI Taxonomy" id="200616"/>
    <lineage>
        <taxon>Bacteria</taxon>
        <taxon>Pseudomonadati</taxon>
        <taxon>Pseudomonadota</taxon>
        <taxon>Alphaproteobacteria</taxon>
        <taxon>Hyphomicrobiales</taxon>
        <taxon>Nitrobacteraceae</taxon>
        <taxon>Rhodoplanes</taxon>
    </lineage>
</organism>
<reference evidence="7" key="1">
    <citation type="journal article" date="2023" name="Microbiol Resour">
        <title>Genome Sequences of Rhodoplanes serenus and Two Thermotolerant Strains, Rhodoplanes tepidamans and 'Rhodoplanes cryptolactis,' Further Refine the Genus.</title>
        <authorList>
            <person name="Rayyan A.A."/>
            <person name="Kyndt J.A."/>
        </authorList>
    </citation>
    <scope>NUCLEOTIDE SEQUENCE</scope>
    <source>
        <strain evidence="7">DSM 9987</strain>
    </source>
</reference>
<dbReference type="Gene3D" id="3.40.50.970">
    <property type="match status" value="2"/>
</dbReference>
<dbReference type="InterPro" id="IPR012000">
    <property type="entry name" value="Thiamin_PyroP_enz_cen_dom"/>
</dbReference>
<dbReference type="InterPro" id="IPR045229">
    <property type="entry name" value="TPP_enz"/>
</dbReference>
<dbReference type="PROSITE" id="PS00187">
    <property type="entry name" value="TPP_ENZYMES"/>
    <property type="match status" value="1"/>
</dbReference>
<dbReference type="CDD" id="cd02002">
    <property type="entry name" value="TPP_BFDC"/>
    <property type="match status" value="1"/>
</dbReference>
<dbReference type="InterPro" id="IPR011766">
    <property type="entry name" value="TPP_enzyme_TPP-bd"/>
</dbReference>
<dbReference type="EMBL" id="JAQQLI010000064">
    <property type="protein sequence ID" value="MDC7789206.1"/>
    <property type="molecule type" value="Genomic_DNA"/>
</dbReference>
<dbReference type="Pfam" id="PF02775">
    <property type="entry name" value="TPP_enzyme_C"/>
    <property type="match status" value="1"/>
</dbReference>
<dbReference type="InterPro" id="IPR029061">
    <property type="entry name" value="THDP-binding"/>
</dbReference>
<dbReference type="CDD" id="cd07035">
    <property type="entry name" value="TPP_PYR_POX_like"/>
    <property type="match status" value="1"/>
</dbReference>
<evidence type="ECO:0000256" key="1">
    <source>
        <dbReference type="ARBA" id="ARBA00007812"/>
    </source>
</evidence>
<keyword evidence="2 3" id="KW-0786">Thiamine pyrophosphate</keyword>
<feature type="domain" description="Thiamine pyrophosphate enzyme central" evidence="4">
    <location>
        <begin position="231"/>
        <end position="367"/>
    </location>
</feature>
<dbReference type="Pfam" id="PF00205">
    <property type="entry name" value="TPP_enzyme_M"/>
    <property type="match status" value="1"/>
</dbReference>
<dbReference type="PANTHER" id="PTHR18968">
    <property type="entry name" value="THIAMINE PYROPHOSPHATE ENZYMES"/>
    <property type="match status" value="1"/>
</dbReference>
<evidence type="ECO:0000259" key="6">
    <source>
        <dbReference type="Pfam" id="PF02776"/>
    </source>
</evidence>
<dbReference type="RefSeq" id="WP_272780036.1">
    <property type="nucleotide sequence ID" value="NZ_JAQQLI010000064.1"/>
</dbReference>
<evidence type="ECO:0000256" key="3">
    <source>
        <dbReference type="RuleBase" id="RU362132"/>
    </source>
</evidence>
<reference evidence="7" key="2">
    <citation type="submission" date="2023-02" db="EMBL/GenBank/DDBJ databases">
        <authorList>
            <person name="Rayyan A."/>
            <person name="Meyer T."/>
            <person name="Kyndt J.A."/>
        </authorList>
    </citation>
    <scope>NUCLEOTIDE SEQUENCE</scope>
    <source>
        <strain evidence="7">DSM 9987</strain>
    </source>
</reference>